<accession>A0A364Y7W7</accession>
<sequence>MKRYNLQSILCGISLSALTMSCENQEISFPDYDKSTVYFAYQYPVRTIVLGEDIYDTSLDNDYKCQIYATMGGVYENKKKIDIDIAVDNSLCNKLYLDAAFTVPVQPMPANYYTLSGNQISLDHKLQGAVGVQLTDAFFADANALQNTYVIPLRMLNVTNADAILSGLPKVQEPDKVNASHWDIQPKDYVLYFIKYINPWHANYLRRGKDQITVNGATSTITRHQPTVEADELRSLSTLSLHELKYTQDYKGYSGLNLNLALKLNFNEDESCTVEPHVTAYDVNDSVSVYNISATGSGAFVKKGEKKSWGNKDRDVLYLQYNVSYEVETTYPNAGLPNRTDQVSYVTSDTLVVRDRGVKVEVLTPFYKN</sequence>
<feature type="domain" description="DUF5627" evidence="2">
    <location>
        <begin position="199"/>
        <end position="357"/>
    </location>
</feature>
<dbReference type="Pfam" id="PF08522">
    <property type="entry name" value="BT_3987-like_N"/>
    <property type="match status" value="1"/>
</dbReference>
<dbReference type="Gene3D" id="2.60.40.1740">
    <property type="entry name" value="hypothetical protein (bacova_03559)"/>
    <property type="match status" value="1"/>
</dbReference>
<dbReference type="Pfam" id="PF18620">
    <property type="entry name" value="DUF5627"/>
    <property type="match status" value="1"/>
</dbReference>
<dbReference type="RefSeq" id="WP_112744792.1">
    <property type="nucleotide sequence ID" value="NZ_QMFY01000001.1"/>
</dbReference>
<evidence type="ECO:0000259" key="2">
    <source>
        <dbReference type="Pfam" id="PF18620"/>
    </source>
</evidence>
<evidence type="ECO:0000313" key="4">
    <source>
        <dbReference type="Proteomes" id="UP000251889"/>
    </source>
</evidence>
<dbReference type="InterPro" id="IPR040580">
    <property type="entry name" value="DUF5627"/>
</dbReference>
<dbReference type="PROSITE" id="PS51257">
    <property type="entry name" value="PROKAR_LIPOPROTEIN"/>
    <property type="match status" value="1"/>
</dbReference>
<dbReference type="AlphaFoldDB" id="A0A364Y7W7"/>
<dbReference type="Proteomes" id="UP000251889">
    <property type="component" value="Unassembled WGS sequence"/>
</dbReference>
<dbReference type="InterPro" id="IPR013728">
    <property type="entry name" value="BT_3987-like_N"/>
</dbReference>
<organism evidence="3 4">
    <name type="scientific">Pseudochryseolinea flava</name>
    <dbReference type="NCBI Taxonomy" id="2059302"/>
    <lineage>
        <taxon>Bacteria</taxon>
        <taxon>Pseudomonadati</taxon>
        <taxon>Bacteroidota</taxon>
        <taxon>Cytophagia</taxon>
        <taxon>Cytophagales</taxon>
        <taxon>Fulvivirgaceae</taxon>
        <taxon>Pseudochryseolinea</taxon>
    </lineage>
</organism>
<dbReference type="OrthoDB" id="1041979at2"/>
<dbReference type="EMBL" id="QMFY01000001">
    <property type="protein sequence ID" value="RAW02575.1"/>
    <property type="molecule type" value="Genomic_DNA"/>
</dbReference>
<feature type="domain" description="BT-3987-like N-terminal" evidence="1">
    <location>
        <begin position="32"/>
        <end position="161"/>
    </location>
</feature>
<evidence type="ECO:0000313" key="3">
    <source>
        <dbReference type="EMBL" id="RAW02575.1"/>
    </source>
</evidence>
<proteinExistence type="predicted"/>
<keyword evidence="4" id="KW-1185">Reference proteome</keyword>
<name>A0A364Y7W7_9BACT</name>
<evidence type="ECO:0000259" key="1">
    <source>
        <dbReference type="Pfam" id="PF08522"/>
    </source>
</evidence>
<gene>
    <name evidence="3" type="ORF">DQQ10_00210</name>
</gene>
<protein>
    <submittedName>
        <fullName evidence="3">Adhesin</fullName>
    </submittedName>
</protein>
<dbReference type="Gene3D" id="2.40.128.420">
    <property type="match status" value="1"/>
</dbReference>
<reference evidence="3 4" key="1">
    <citation type="submission" date="2018-06" db="EMBL/GenBank/DDBJ databases">
        <title>Chryseolinea flavus sp. nov., a member of the phylum Bacteroidetes isolated from soil.</title>
        <authorList>
            <person name="Li Y."/>
            <person name="Wang J."/>
        </authorList>
    </citation>
    <scope>NUCLEOTIDE SEQUENCE [LARGE SCALE GENOMIC DNA]</scope>
    <source>
        <strain evidence="3 4">SDU1-6</strain>
    </source>
</reference>
<comment type="caution">
    <text evidence="3">The sequence shown here is derived from an EMBL/GenBank/DDBJ whole genome shotgun (WGS) entry which is preliminary data.</text>
</comment>